<feature type="compositionally biased region" description="Low complexity" evidence="1">
    <location>
        <begin position="206"/>
        <end position="223"/>
    </location>
</feature>
<name>A0A6H0XZG9_9PEZI</name>
<dbReference type="Proteomes" id="UP000503462">
    <property type="component" value="Chromosome 4"/>
</dbReference>
<accession>A0A6H0XZG9</accession>
<dbReference type="EMBL" id="CP051142">
    <property type="protein sequence ID" value="QIX00147.1"/>
    <property type="molecule type" value="Genomic_DNA"/>
</dbReference>
<reference evidence="2 3" key="1">
    <citation type="journal article" date="2016" name="Sci. Rep.">
        <title>Peltaster fructicola genome reveals evolution from an invasive phytopathogen to an ectophytic parasite.</title>
        <authorList>
            <person name="Xu C."/>
            <person name="Chen H."/>
            <person name="Gleason M.L."/>
            <person name="Xu J.R."/>
            <person name="Liu H."/>
            <person name="Zhang R."/>
            <person name="Sun G."/>
        </authorList>
    </citation>
    <scope>NUCLEOTIDE SEQUENCE [LARGE SCALE GENOMIC DNA]</scope>
    <source>
        <strain evidence="2 3">LNHT1506</strain>
    </source>
</reference>
<feature type="compositionally biased region" description="Pro residues" evidence="1">
    <location>
        <begin position="269"/>
        <end position="278"/>
    </location>
</feature>
<keyword evidence="3" id="KW-1185">Reference proteome</keyword>
<evidence type="ECO:0000256" key="1">
    <source>
        <dbReference type="SAM" id="MobiDB-lite"/>
    </source>
</evidence>
<evidence type="ECO:0000313" key="2">
    <source>
        <dbReference type="EMBL" id="QIX00147.1"/>
    </source>
</evidence>
<feature type="compositionally biased region" description="Polar residues" evidence="1">
    <location>
        <begin position="242"/>
        <end position="254"/>
    </location>
</feature>
<gene>
    <name evidence="2" type="ORF">AMS68_005664</name>
</gene>
<sequence>MANGVSSGVRSIIESFINGLDVLSKLREKHKRKKQGTSRTEDDCTRLSRSLRQGPEEIGLEYERGMRLDERYAHGDGIAQHSLAEILLRLNTGLVSIIASFLDRDRASPIVDFDSLTSLSEISRKDSLNVLRQLYQRMATRQVPVQIKSSHRSDKPAYRGRVKQTKIRGPTIARVTVEDSSKRSQLAVVKPKKKSPSSSTSNLTKTASRSSSTTAVSSSVFRRPPQQRANSSSALPKEARTTRPTQRAQMSKSSPDLPLPVQPKHDQPQPLPPVPAVPRLPLNNTRRRDTPTMYSIATDSTKLGEIPLHRWAVPYDFDTMSTLNREAMQSGWPLTDLDGKAVFKPKRRFGFFRLFKRKETTE</sequence>
<dbReference type="OrthoDB" id="5226911at2759"/>
<protein>
    <submittedName>
        <fullName evidence="2">Uncharacterized protein</fullName>
    </submittedName>
</protein>
<organism evidence="2 3">
    <name type="scientific">Peltaster fructicola</name>
    <dbReference type="NCBI Taxonomy" id="286661"/>
    <lineage>
        <taxon>Eukaryota</taxon>
        <taxon>Fungi</taxon>
        <taxon>Dikarya</taxon>
        <taxon>Ascomycota</taxon>
        <taxon>Pezizomycotina</taxon>
        <taxon>Dothideomycetes</taxon>
        <taxon>Dothideomycetes incertae sedis</taxon>
        <taxon>Peltaster</taxon>
    </lineage>
</organism>
<proteinExistence type="predicted"/>
<feature type="region of interest" description="Disordered" evidence="1">
    <location>
        <begin position="141"/>
        <end position="287"/>
    </location>
</feature>
<dbReference type="AlphaFoldDB" id="A0A6H0XZG9"/>
<evidence type="ECO:0000313" key="3">
    <source>
        <dbReference type="Proteomes" id="UP000503462"/>
    </source>
</evidence>